<protein>
    <submittedName>
        <fullName evidence="2">Uncharacterized protein</fullName>
    </submittedName>
</protein>
<comment type="caution">
    <text evidence="2">The sequence shown here is derived from an EMBL/GenBank/DDBJ whole genome shotgun (WGS) entry which is preliminary data.</text>
</comment>
<keyword evidence="3" id="KW-1185">Reference proteome</keyword>
<reference evidence="3" key="1">
    <citation type="journal article" date="2019" name="Int. J. Syst. Evol. Microbiol.">
        <title>The Global Catalogue of Microorganisms (GCM) 10K type strain sequencing project: providing services to taxonomists for standard genome sequencing and annotation.</title>
        <authorList>
            <consortium name="The Broad Institute Genomics Platform"/>
            <consortium name="The Broad Institute Genome Sequencing Center for Infectious Disease"/>
            <person name="Wu L."/>
            <person name="Ma J."/>
        </authorList>
    </citation>
    <scope>NUCLEOTIDE SEQUENCE [LARGE SCALE GENOMIC DNA]</scope>
    <source>
        <strain evidence="3">JCM 4395</strain>
    </source>
</reference>
<evidence type="ECO:0000313" key="2">
    <source>
        <dbReference type="EMBL" id="GAA2493454.1"/>
    </source>
</evidence>
<feature type="region of interest" description="Disordered" evidence="1">
    <location>
        <begin position="1"/>
        <end position="77"/>
    </location>
</feature>
<dbReference type="EMBL" id="BAAASG010000008">
    <property type="protein sequence ID" value="GAA2493454.1"/>
    <property type="molecule type" value="Genomic_DNA"/>
</dbReference>
<evidence type="ECO:0000256" key="1">
    <source>
        <dbReference type="SAM" id="MobiDB-lite"/>
    </source>
</evidence>
<organism evidence="2 3">
    <name type="scientific">Streptomyces longisporus</name>
    <dbReference type="NCBI Taxonomy" id="1948"/>
    <lineage>
        <taxon>Bacteria</taxon>
        <taxon>Bacillati</taxon>
        <taxon>Actinomycetota</taxon>
        <taxon>Actinomycetes</taxon>
        <taxon>Kitasatosporales</taxon>
        <taxon>Streptomycetaceae</taxon>
        <taxon>Streptomyces</taxon>
    </lineage>
</organism>
<proteinExistence type="predicted"/>
<sequence length="77" mass="7950">MTGAAKGARRGEARPNTLGADAGRRRRLRVSVQEPGSADGAGAADVQAHGRTVGFLRADAGGDRGAERVRSEPVRDP</sequence>
<feature type="compositionally biased region" description="Basic and acidic residues" evidence="1">
    <location>
        <begin position="60"/>
        <end position="77"/>
    </location>
</feature>
<evidence type="ECO:0000313" key="3">
    <source>
        <dbReference type="Proteomes" id="UP001501777"/>
    </source>
</evidence>
<gene>
    <name evidence="2" type="ORF">GCM10010276_36830</name>
</gene>
<dbReference type="Proteomes" id="UP001501777">
    <property type="component" value="Unassembled WGS sequence"/>
</dbReference>
<name>A0ABP5ZDT2_STRLO</name>
<accession>A0ABP5ZDT2</accession>